<proteinExistence type="predicted"/>
<evidence type="ECO:0000256" key="6">
    <source>
        <dbReference type="SAM" id="Phobius"/>
    </source>
</evidence>
<keyword evidence="5 6" id="KW-0472">Membrane</keyword>
<organism evidence="7">
    <name type="scientific">marine sediment metagenome</name>
    <dbReference type="NCBI Taxonomy" id="412755"/>
    <lineage>
        <taxon>unclassified sequences</taxon>
        <taxon>metagenomes</taxon>
        <taxon>ecological metagenomes</taxon>
    </lineage>
</organism>
<dbReference type="AlphaFoldDB" id="A0A0F9G3M0"/>
<feature type="transmembrane region" description="Helical" evidence="6">
    <location>
        <begin position="242"/>
        <end position="261"/>
    </location>
</feature>
<evidence type="ECO:0008006" key="8">
    <source>
        <dbReference type="Google" id="ProtNLM"/>
    </source>
</evidence>
<feature type="transmembrane region" description="Helical" evidence="6">
    <location>
        <begin position="91"/>
        <end position="108"/>
    </location>
</feature>
<dbReference type="PANTHER" id="PTHR47089">
    <property type="entry name" value="ABC TRANSPORTER, PERMEASE PROTEIN"/>
    <property type="match status" value="1"/>
</dbReference>
<gene>
    <name evidence="7" type="ORF">LCGC14_1958400</name>
</gene>
<feature type="transmembrane region" description="Helical" evidence="6">
    <location>
        <begin position="197"/>
        <end position="215"/>
    </location>
</feature>
<dbReference type="GO" id="GO:0022857">
    <property type="term" value="F:transmembrane transporter activity"/>
    <property type="evidence" value="ECO:0007669"/>
    <property type="project" value="InterPro"/>
</dbReference>
<dbReference type="EMBL" id="LAZR01021510">
    <property type="protein sequence ID" value="KKL85071.1"/>
    <property type="molecule type" value="Genomic_DNA"/>
</dbReference>
<evidence type="ECO:0000256" key="2">
    <source>
        <dbReference type="ARBA" id="ARBA00022475"/>
    </source>
</evidence>
<evidence type="ECO:0000256" key="5">
    <source>
        <dbReference type="ARBA" id="ARBA00023136"/>
    </source>
</evidence>
<evidence type="ECO:0000256" key="4">
    <source>
        <dbReference type="ARBA" id="ARBA00022989"/>
    </source>
</evidence>
<evidence type="ECO:0000313" key="7">
    <source>
        <dbReference type="EMBL" id="KKL85071.1"/>
    </source>
</evidence>
<keyword evidence="2" id="KW-1003">Cell membrane</keyword>
<name>A0A0F9G3M0_9ZZZZ</name>
<dbReference type="GO" id="GO:0005886">
    <property type="term" value="C:plasma membrane"/>
    <property type="evidence" value="ECO:0007669"/>
    <property type="project" value="UniProtKB-SubCell"/>
</dbReference>
<reference evidence="7" key="1">
    <citation type="journal article" date="2015" name="Nature">
        <title>Complex archaea that bridge the gap between prokaryotes and eukaryotes.</title>
        <authorList>
            <person name="Spang A."/>
            <person name="Saw J.H."/>
            <person name="Jorgensen S.L."/>
            <person name="Zaremba-Niedzwiedzka K."/>
            <person name="Martijn J."/>
            <person name="Lind A.E."/>
            <person name="van Eijk R."/>
            <person name="Schleper C."/>
            <person name="Guy L."/>
            <person name="Ettema T.J."/>
        </authorList>
    </citation>
    <scope>NUCLEOTIDE SEQUENCE</scope>
</reference>
<keyword evidence="3 6" id="KW-0812">Transmembrane</keyword>
<dbReference type="PANTHER" id="PTHR47089:SF1">
    <property type="entry name" value="GUANOSINE ABC TRANSPORTER PERMEASE PROTEIN NUPP"/>
    <property type="match status" value="1"/>
</dbReference>
<dbReference type="InterPro" id="IPR001851">
    <property type="entry name" value="ABC_transp_permease"/>
</dbReference>
<feature type="transmembrane region" description="Helical" evidence="6">
    <location>
        <begin position="12"/>
        <end position="36"/>
    </location>
</feature>
<sequence length="425" mass="44142">MIKLEPRVQRSPAWSYFSPVLAILLTLITGYVVFALLGHDPLNALYTLLIAPVADWYGVTELLVMTIPILLCAYGLALCYRASVWNIGAEGQLLIGGVCASAVAVNFVDSSSAFAMPLTLLAGIAGGMLWAGLAAFMKLRLNTNEILVTIMLNYIAVNVLLWAVHGPLKDPHGYNFPESALFGDSTLLPVLFDGTRLHLGLAFALLALCATWVFISKTFIGFQIQVLGLDASAAKMAGYKRALLITGVLVISGGLAGLAGAGEVAGPIGQLVPQISPGYGYAAIIVRYRAYDACHQRAVCRVVKGGVVHVHEVPPVAVVYVTVKIVVNAVSAKASLSGIGPDVPGKVGVGHVHPGVHYGDNDGRVPGGRVPGLRGVDVSVGALVQAPLAGVIGVVGGLARVAQAVGAHVLHVRVAAVPPDSLLNA</sequence>
<protein>
    <recommendedName>
        <fullName evidence="8">ABC transporter permease</fullName>
    </recommendedName>
</protein>
<feature type="transmembrane region" description="Helical" evidence="6">
    <location>
        <begin position="146"/>
        <end position="164"/>
    </location>
</feature>
<accession>A0A0F9G3M0</accession>
<evidence type="ECO:0000256" key="1">
    <source>
        <dbReference type="ARBA" id="ARBA00004651"/>
    </source>
</evidence>
<comment type="subcellular location">
    <subcellularLocation>
        <location evidence="1">Cell membrane</location>
        <topology evidence="1">Multi-pass membrane protein</topology>
    </subcellularLocation>
</comment>
<dbReference type="CDD" id="cd06580">
    <property type="entry name" value="TM_PBP1_transp_TpRbsC_like"/>
    <property type="match status" value="1"/>
</dbReference>
<comment type="caution">
    <text evidence="7">The sequence shown here is derived from an EMBL/GenBank/DDBJ whole genome shotgun (WGS) entry which is preliminary data.</text>
</comment>
<feature type="transmembrane region" description="Helical" evidence="6">
    <location>
        <begin position="56"/>
        <end position="79"/>
    </location>
</feature>
<keyword evidence="4 6" id="KW-1133">Transmembrane helix</keyword>
<dbReference type="Pfam" id="PF02653">
    <property type="entry name" value="BPD_transp_2"/>
    <property type="match status" value="1"/>
</dbReference>
<evidence type="ECO:0000256" key="3">
    <source>
        <dbReference type="ARBA" id="ARBA00022692"/>
    </source>
</evidence>
<feature type="transmembrane region" description="Helical" evidence="6">
    <location>
        <begin position="114"/>
        <end position="134"/>
    </location>
</feature>